<sequence>MHLVDLFAADELLRVDMPVAMYFRAERFAERVDAAYADAVQAAGDLVAPAAELAARVKHRQRHGERVLARFLMQADRNAAPVVHNGDGVIRANEDFDMRAIARQRLVDGVIDHLGDQMMQPARIGRADVHARAAAHRFQSLQNLNLRRIVCLLVGLFHVVFLSVSQRKSFLGALRILSFTIFKSLPPSGKSKRYPWFTSETVRTATSFKYSLPISLFQRFSSVAEAMWEAKTRSLPRSLSTT</sequence>
<reference evidence="1" key="1">
    <citation type="submission" date="2019-08" db="EMBL/GenBank/DDBJ databases">
        <authorList>
            <person name="Kucharzyk K."/>
            <person name="Murdoch R.W."/>
            <person name="Higgins S."/>
            <person name="Loffler F."/>
        </authorList>
    </citation>
    <scope>NUCLEOTIDE SEQUENCE</scope>
</reference>
<comment type="caution">
    <text evidence="1">The sequence shown here is derived from an EMBL/GenBank/DDBJ whole genome shotgun (WGS) entry which is preliminary data.</text>
</comment>
<accession>A0A645A663</accession>
<name>A0A645A663_9ZZZZ</name>
<gene>
    <name evidence="1" type="ORF">SDC9_91930</name>
</gene>
<dbReference type="AlphaFoldDB" id="A0A645A663"/>
<proteinExistence type="predicted"/>
<dbReference type="EMBL" id="VSSQ01010798">
    <property type="protein sequence ID" value="MPM45244.1"/>
    <property type="molecule type" value="Genomic_DNA"/>
</dbReference>
<protein>
    <submittedName>
        <fullName evidence="1">Uncharacterized protein</fullName>
    </submittedName>
</protein>
<evidence type="ECO:0000313" key="1">
    <source>
        <dbReference type="EMBL" id="MPM45244.1"/>
    </source>
</evidence>
<organism evidence="1">
    <name type="scientific">bioreactor metagenome</name>
    <dbReference type="NCBI Taxonomy" id="1076179"/>
    <lineage>
        <taxon>unclassified sequences</taxon>
        <taxon>metagenomes</taxon>
        <taxon>ecological metagenomes</taxon>
    </lineage>
</organism>